<accession>A0AAD9P7V6</accession>
<dbReference type="Proteomes" id="UP001209878">
    <property type="component" value="Unassembled WGS sequence"/>
</dbReference>
<proteinExistence type="predicted"/>
<dbReference type="EMBL" id="JAODUO010000096">
    <property type="protein sequence ID" value="KAK2189798.1"/>
    <property type="molecule type" value="Genomic_DNA"/>
</dbReference>
<evidence type="ECO:0000313" key="1">
    <source>
        <dbReference type="EMBL" id="KAK2189798.1"/>
    </source>
</evidence>
<protein>
    <recommendedName>
        <fullName evidence="3">Reverse transcriptase domain-containing protein</fullName>
    </recommendedName>
</protein>
<organism evidence="1 2">
    <name type="scientific">Ridgeia piscesae</name>
    <name type="common">Tubeworm</name>
    <dbReference type="NCBI Taxonomy" id="27915"/>
    <lineage>
        <taxon>Eukaryota</taxon>
        <taxon>Metazoa</taxon>
        <taxon>Spiralia</taxon>
        <taxon>Lophotrochozoa</taxon>
        <taxon>Annelida</taxon>
        <taxon>Polychaeta</taxon>
        <taxon>Sedentaria</taxon>
        <taxon>Canalipalpata</taxon>
        <taxon>Sabellida</taxon>
        <taxon>Siboglinidae</taxon>
        <taxon>Ridgeia</taxon>
    </lineage>
</organism>
<evidence type="ECO:0008006" key="3">
    <source>
        <dbReference type="Google" id="ProtNLM"/>
    </source>
</evidence>
<gene>
    <name evidence="1" type="ORF">NP493_96g02034</name>
</gene>
<sequence>MTTFLLDRAQLVKIGNEYSHSGHPNGGIPQGTLCGPKCFLVYINNLRMNVPLYKYVDDSTLIEICDRNDVSAIQESVDIAARWAEQNNMNRSGQLYVSVVRSVLEYACPVWHTNMPQYLS</sequence>
<keyword evidence="2" id="KW-1185">Reference proteome</keyword>
<evidence type="ECO:0000313" key="2">
    <source>
        <dbReference type="Proteomes" id="UP001209878"/>
    </source>
</evidence>
<dbReference type="AlphaFoldDB" id="A0AAD9P7V6"/>
<comment type="caution">
    <text evidence="1">The sequence shown here is derived from an EMBL/GenBank/DDBJ whole genome shotgun (WGS) entry which is preliminary data.</text>
</comment>
<reference evidence="1" key="1">
    <citation type="journal article" date="2023" name="Mol. Biol. Evol.">
        <title>Third-Generation Sequencing Reveals the Adaptive Role of the Epigenome in Three Deep-Sea Polychaetes.</title>
        <authorList>
            <person name="Perez M."/>
            <person name="Aroh O."/>
            <person name="Sun Y."/>
            <person name="Lan Y."/>
            <person name="Juniper S.K."/>
            <person name="Young C.R."/>
            <person name="Angers B."/>
            <person name="Qian P.Y."/>
        </authorList>
    </citation>
    <scope>NUCLEOTIDE SEQUENCE</scope>
    <source>
        <strain evidence="1">R07B-5</strain>
    </source>
</reference>
<name>A0AAD9P7V6_RIDPI</name>